<evidence type="ECO:0000256" key="1">
    <source>
        <dbReference type="ARBA" id="ARBA00004613"/>
    </source>
</evidence>
<organism evidence="7 8">
    <name type="scientific">Periconia digitata</name>
    <dbReference type="NCBI Taxonomy" id="1303443"/>
    <lineage>
        <taxon>Eukaryota</taxon>
        <taxon>Fungi</taxon>
        <taxon>Dikarya</taxon>
        <taxon>Ascomycota</taxon>
        <taxon>Pezizomycotina</taxon>
        <taxon>Dothideomycetes</taxon>
        <taxon>Pleosporomycetidae</taxon>
        <taxon>Pleosporales</taxon>
        <taxon>Massarineae</taxon>
        <taxon>Periconiaceae</taxon>
        <taxon>Periconia</taxon>
    </lineage>
</organism>
<comment type="caution">
    <text evidence="7">The sequence shown here is derived from an EMBL/GenBank/DDBJ whole genome shotgun (WGS) entry which is preliminary data.</text>
</comment>
<accession>A0A9W4UJK2</accession>
<reference evidence="7" key="1">
    <citation type="submission" date="2023-01" db="EMBL/GenBank/DDBJ databases">
        <authorList>
            <person name="Van Ghelder C."/>
            <person name="Rancurel C."/>
        </authorList>
    </citation>
    <scope>NUCLEOTIDE SEQUENCE</scope>
    <source>
        <strain evidence="7">CNCM I-4278</strain>
    </source>
</reference>
<feature type="signal peptide" evidence="5">
    <location>
        <begin position="1"/>
        <end position="16"/>
    </location>
</feature>
<feature type="chain" id="PRO_5040788395" description="AA1-like domain-containing protein" evidence="5">
    <location>
        <begin position="17"/>
        <end position="176"/>
    </location>
</feature>
<evidence type="ECO:0000256" key="5">
    <source>
        <dbReference type="SAM" id="SignalP"/>
    </source>
</evidence>
<evidence type="ECO:0000256" key="2">
    <source>
        <dbReference type="ARBA" id="ARBA00022525"/>
    </source>
</evidence>
<keyword evidence="4" id="KW-1015">Disulfide bond</keyword>
<keyword evidence="2" id="KW-0964">Secreted</keyword>
<evidence type="ECO:0000313" key="8">
    <source>
        <dbReference type="Proteomes" id="UP001152607"/>
    </source>
</evidence>
<dbReference type="EMBL" id="CAOQHR010000007">
    <property type="protein sequence ID" value="CAI6337808.1"/>
    <property type="molecule type" value="Genomic_DNA"/>
</dbReference>
<comment type="subcellular location">
    <subcellularLocation>
        <location evidence="1">Secreted</location>
    </subcellularLocation>
</comment>
<keyword evidence="8" id="KW-1185">Reference proteome</keyword>
<dbReference type="Proteomes" id="UP001152607">
    <property type="component" value="Unassembled WGS sequence"/>
</dbReference>
<feature type="domain" description="AA1-like" evidence="6">
    <location>
        <begin position="46"/>
        <end position="161"/>
    </location>
</feature>
<evidence type="ECO:0000259" key="6">
    <source>
        <dbReference type="Pfam" id="PF16541"/>
    </source>
</evidence>
<protein>
    <recommendedName>
        <fullName evidence="6">AA1-like domain-containing protein</fullName>
    </recommendedName>
</protein>
<evidence type="ECO:0000313" key="7">
    <source>
        <dbReference type="EMBL" id="CAI6337808.1"/>
    </source>
</evidence>
<name>A0A9W4UJK2_9PLEO</name>
<sequence length="176" mass="18814">MYSSALLLLASPLALAASLPPRALCLSTLPLFIIPNLEYRSEITYSSPSHLAGSTANINFNITGHTTSACSGTATGQTSSGSFFAFPFPIDCTEAAGTSVETTFSYAGPSRTLQVNETWTCEGDQYVATATQALDLSCKANFWQNPDWTQGSIYTSETVTCAPARVTMEPKIFKLE</sequence>
<dbReference type="Pfam" id="PF16541">
    <property type="entry name" value="AltA1"/>
    <property type="match status" value="1"/>
</dbReference>
<dbReference type="InterPro" id="IPR032382">
    <property type="entry name" value="AltA1"/>
</dbReference>
<evidence type="ECO:0000256" key="4">
    <source>
        <dbReference type="ARBA" id="ARBA00023157"/>
    </source>
</evidence>
<dbReference type="GO" id="GO:0005576">
    <property type="term" value="C:extracellular region"/>
    <property type="evidence" value="ECO:0007669"/>
    <property type="project" value="UniProtKB-SubCell"/>
</dbReference>
<dbReference type="OrthoDB" id="3539798at2759"/>
<evidence type="ECO:0000256" key="3">
    <source>
        <dbReference type="ARBA" id="ARBA00022729"/>
    </source>
</evidence>
<dbReference type="AlphaFoldDB" id="A0A9W4UJK2"/>
<gene>
    <name evidence="7" type="ORF">PDIGIT_LOCUS10923</name>
</gene>
<keyword evidence="3 5" id="KW-0732">Signal</keyword>
<proteinExistence type="predicted"/>